<accession>A0A6A3AK80</accession>
<organism evidence="2 3">
    <name type="scientific">Hibiscus syriacus</name>
    <name type="common">Rose of Sharon</name>
    <dbReference type="NCBI Taxonomy" id="106335"/>
    <lineage>
        <taxon>Eukaryota</taxon>
        <taxon>Viridiplantae</taxon>
        <taxon>Streptophyta</taxon>
        <taxon>Embryophyta</taxon>
        <taxon>Tracheophyta</taxon>
        <taxon>Spermatophyta</taxon>
        <taxon>Magnoliopsida</taxon>
        <taxon>eudicotyledons</taxon>
        <taxon>Gunneridae</taxon>
        <taxon>Pentapetalae</taxon>
        <taxon>rosids</taxon>
        <taxon>malvids</taxon>
        <taxon>Malvales</taxon>
        <taxon>Malvaceae</taxon>
        <taxon>Malvoideae</taxon>
        <taxon>Hibiscus</taxon>
    </lineage>
</organism>
<dbReference type="EMBL" id="VEPZ02000994">
    <property type="protein sequence ID" value="KAE8704263.1"/>
    <property type="molecule type" value="Genomic_DNA"/>
</dbReference>
<dbReference type="InterPro" id="IPR042460">
    <property type="entry name" value="DCN1-like_PONY"/>
</dbReference>
<dbReference type="PANTHER" id="PTHR12281:SF2">
    <property type="entry name" value="DEFECTIVE IN CULLIN NEDDYLATION PROTEIN"/>
    <property type="match status" value="1"/>
</dbReference>
<dbReference type="Proteomes" id="UP000436088">
    <property type="component" value="Unassembled WGS sequence"/>
</dbReference>
<name>A0A6A3AK80_HIBSY</name>
<evidence type="ECO:0000313" key="2">
    <source>
        <dbReference type="EMBL" id="KAE8704263.1"/>
    </source>
</evidence>
<dbReference type="GO" id="GO:0031624">
    <property type="term" value="F:ubiquitin conjugating enzyme binding"/>
    <property type="evidence" value="ECO:0007669"/>
    <property type="project" value="TreeGrafter"/>
</dbReference>
<dbReference type="PANTHER" id="PTHR12281">
    <property type="entry name" value="RP42 RELATED"/>
    <property type="match status" value="1"/>
</dbReference>
<sequence length="265" mass="29221">MIGVLSLLGKAELVEVETPRRRLSLLVRKKLSVIFVDVNATLVVLHCCLACITTLSIPRVDWAQLSKGPRLDLSQGAGRSTDYSGIDGKPAMAGWFSRRDFAMKLTTNDVVPRRNGGRALVVDRRRARGCSGGLTGGEELGISEKAALQSLKASDWHLEGAFDFFLQPATNKLQLVLSWHMKASIMCEFSETRVLHWVAGTRGQKSLALATAIGMWQLSLTIDPLLSNYDAEGAWPYLIDEFVEYLNENGIISNAQSVTDRSQKR</sequence>
<dbReference type="GO" id="GO:0045116">
    <property type="term" value="P:protein neddylation"/>
    <property type="evidence" value="ECO:0007669"/>
    <property type="project" value="TreeGrafter"/>
</dbReference>
<proteinExistence type="predicted"/>
<comment type="caution">
    <text evidence="2">The sequence shown here is derived from an EMBL/GenBank/DDBJ whole genome shotgun (WGS) entry which is preliminary data.</text>
</comment>
<protein>
    <recommendedName>
        <fullName evidence="1">Defective in cullin neddylation protein</fullName>
    </recommendedName>
</protein>
<dbReference type="GO" id="GO:0032182">
    <property type="term" value="F:ubiquitin-like protein binding"/>
    <property type="evidence" value="ECO:0007669"/>
    <property type="project" value="TreeGrafter"/>
</dbReference>
<comment type="function">
    <text evidence="1">Neddylation of cullins play an essential role in the regulation of SCF-type complexes activity.</text>
</comment>
<dbReference type="GO" id="GO:0000151">
    <property type="term" value="C:ubiquitin ligase complex"/>
    <property type="evidence" value="ECO:0007669"/>
    <property type="project" value="TreeGrafter"/>
</dbReference>
<gene>
    <name evidence="2" type="ORF">F3Y22_tig00110458pilonHSYRG00346</name>
</gene>
<evidence type="ECO:0000256" key="1">
    <source>
        <dbReference type="RuleBase" id="RU410713"/>
    </source>
</evidence>
<dbReference type="InterPro" id="IPR014764">
    <property type="entry name" value="DCN-prot"/>
</dbReference>
<dbReference type="AlphaFoldDB" id="A0A6A3AK80"/>
<keyword evidence="3" id="KW-1185">Reference proteome</keyword>
<dbReference type="Gene3D" id="1.10.238.200">
    <property type="entry name" value="Cullin, PONY binding domain"/>
    <property type="match status" value="1"/>
</dbReference>
<reference evidence="2" key="1">
    <citation type="submission" date="2019-09" db="EMBL/GenBank/DDBJ databases">
        <title>Draft genome information of white flower Hibiscus syriacus.</title>
        <authorList>
            <person name="Kim Y.-M."/>
        </authorList>
    </citation>
    <scope>NUCLEOTIDE SEQUENCE [LARGE SCALE GENOMIC DNA]</scope>
    <source>
        <strain evidence="2">YM2019G1</strain>
    </source>
</reference>
<evidence type="ECO:0000313" key="3">
    <source>
        <dbReference type="Proteomes" id="UP000436088"/>
    </source>
</evidence>
<dbReference type="GO" id="GO:0097602">
    <property type="term" value="F:cullin family protein binding"/>
    <property type="evidence" value="ECO:0007669"/>
    <property type="project" value="TreeGrafter"/>
</dbReference>